<evidence type="ECO:0000313" key="3">
    <source>
        <dbReference type="Proteomes" id="UP000515151"/>
    </source>
</evidence>
<keyword evidence="2" id="KW-0812">Transmembrane</keyword>
<reference evidence="4" key="2">
    <citation type="submission" date="2025-08" db="UniProtKB">
        <authorList>
            <consortium name="RefSeq"/>
        </authorList>
    </citation>
    <scope>IDENTIFICATION</scope>
    <source>
        <tissue evidence="4">Leaf</tissue>
    </source>
</reference>
<feature type="compositionally biased region" description="Low complexity" evidence="1">
    <location>
        <begin position="114"/>
        <end position="137"/>
    </location>
</feature>
<keyword evidence="2" id="KW-0472">Membrane</keyword>
<feature type="region of interest" description="Disordered" evidence="1">
    <location>
        <begin position="209"/>
        <end position="264"/>
    </location>
</feature>
<dbReference type="OrthoDB" id="21589at2759"/>
<feature type="compositionally biased region" description="Pro residues" evidence="1">
    <location>
        <begin position="13"/>
        <end position="22"/>
    </location>
</feature>
<dbReference type="RefSeq" id="XP_031381467.1">
    <property type="nucleotide sequence ID" value="XM_031525607.1"/>
</dbReference>
<sequence>MAEEPETTSLPTSTPPPPPPTPSEKSSQGTFNPQPQVPFVSRFIGFDGGDMQMFPVMYPAVIPGVNSQNQDQSNWGAGLYAVPVGPNMRTVAGLHSDTLIPLTYNIPTRQSSEAGAAGQDQGQVGQQQQQQNQQQHPHQRQVVVRRFQIAIQLDLLLILKLAAVIFLFNQDGSRQRLVVLVFFASLVYLYQTGALSPLIRWLSQGMQRAAAPPHPPRAAPAVAENAPPAAGGQGNENANLPAEGQAGAENENPAANDGNRAAEN</sequence>
<keyword evidence="3" id="KW-1185">Reference proteome</keyword>
<name>A0A6P8CC73_PUNGR</name>
<evidence type="ECO:0000256" key="1">
    <source>
        <dbReference type="SAM" id="MobiDB-lite"/>
    </source>
</evidence>
<keyword evidence="2" id="KW-1133">Transmembrane helix</keyword>
<dbReference type="AlphaFoldDB" id="A0A6P8CC73"/>
<reference evidence="3" key="1">
    <citation type="journal article" date="2020" name="Plant Biotechnol. J.">
        <title>The pomegranate (Punica granatum L.) draft genome dissects genetic divergence between soft- and hard-seeded cultivars.</title>
        <authorList>
            <person name="Luo X."/>
            <person name="Li H."/>
            <person name="Wu Z."/>
            <person name="Yao W."/>
            <person name="Zhao P."/>
            <person name="Cao D."/>
            <person name="Yu H."/>
            <person name="Li K."/>
            <person name="Poudel K."/>
            <person name="Zhao D."/>
            <person name="Zhang F."/>
            <person name="Xia X."/>
            <person name="Chen L."/>
            <person name="Wang Q."/>
            <person name="Jing D."/>
            <person name="Cao S."/>
        </authorList>
    </citation>
    <scope>NUCLEOTIDE SEQUENCE [LARGE SCALE GENOMIC DNA]</scope>
    <source>
        <strain evidence="3">cv. Tunisia</strain>
    </source>
</reference>
<gene>
    <name evidence="4" type="primary">LOC116196078</name>
</gene>
<evidence type="ECO:0000313" key="4">
    <source>
        <dbReference type="RefSeq" id="XP_031381467.1"/>
    </source>
</evidence>
<dbReference type="PANTHER" id="PTHR36787">
    <property type="entry name" value="TRANSMEMBRANE PROTEIN"/>
    <property type="match status" value="1"/>
</dbReference>
<proteinExistence type="predicted"/>
<feature type="compositionally biased region" description="Low complexity" evidence="1">
    <location>
        <begin position="219"/>
        <end position="230"/>
    </location>
</feature>
<feature type="transmembrane region" description="Helical" evidence="2">
    <location>
        <begin position="180"/>
        <end position="199"/>
    </location>
</feature>
<evidence type="ECO:0000256" key="2">
    <source>
        <dbReference type="SAM" id="Phobius"/>
    </source>
</evidence>
<accession>A0A6P8CC73</accession>
<dbReference type="GeneID" id="116196078"/>
<feature type="region of interest" description="Disordered" evidence="1">
    <location>
        <begin position="112"/>
        <end position="137"/>
    </location>
</feature>
<protein>
    <submittedName>
        <fullName evidence="4">Uncharacterized protein LOC116196078</fullName>
    </submittedName>
</protein>
<feature type="region of interest" description="Disordered" evidence="1">
    <location>
        <begin position="1"/>
        <end position="38"/>
    </location>
</feature>
<organism evidence="3 4">
    <name type="scientific">Punica granatum</name>
    <name type="common">Pomegranate</name>
    <dbReference type="NCBI Taxonomy" id="22663"/>
    <lineage>
        <taxon>Eukaryota</taxon>
        <taxon>Viridiplantae</taxon>
        <taxon>Streptophyta</taxon>
        <taxon>Embryophyta</taxon>
        <taxon>Tracheophyta</taxon>
        <taxon>Spermatophyta</taxon>
        <taxon>Magnoliopsida</taxon>
        <taxon>eudicotyledons</taxon>
        <taxon>Gunneridae</taxon>
        <taxon>Pentapetalae</taxon>
        <taxon>rosids</taxon>
        <taxon>malvids</taxon>
        <taxon>Myrtales</taxon>
        <taxon>Lythraceae</taxon>
        <taxon>Punica</taxon>
    </lineage>
</organism>
<feature type="transmembrane region" description="Helical" evidence="2">
    <location>
        <begin position="149"/>
        <end position="168"/>
    </location>
</feature>
<dbReference type="Proteomes" id="UP000515151">
    <property type="component" value="Chromosome 2"/>
</dbReference>